<dbReference type="GO" id="GO:0004673">
    <property type="term" value="F:protein histidine kinase activity"/>
    <property type="evidence" value="ECO:0007669"/>
    <property type="project" value="UniProtKB-EC"/>
</dbReference>
<dbReference type="EC" id="2.7.13.3" evidence="2"/>
<keyword evidence="7" id="KW-0067">ATP-binding</keyword>
<dbReference type="Gene3D" id="3.30.450.20">
    <property type="entry name" value="PAS domain"/>
    <property type="match status" value="1"/>
</dbReference>
<keyword evidence="4" id="KW-0808">Transferase</keyword>
<accession>A0A9X1P539</accession>
<feature type="transmembrane region" description="Helical" evidence="8">
    <location>
        <begin position="246"/>
        <end position="270"/>
    </location>
</feature>
<dbReference type="SUPFAM" id="SSF55874">
    <property type="entry name" value="ATPase domain of HSP90 chaperone/DNA topoisomerase II/histidine kinase"/>
    <property type="match status" value="1"/>
</dbReference>
<dbReference type="Gene3D" id="3.30.565.10">
    <property type="entry name" value="Histidine kinase-like ATPase, C-terminal domain"/>
    <property type="match status" value="1"/>
</dbReference>
<gene>
    <name evidence="10" type="ORF">LZD57_21995</name>
</gene>
<keyword evidence="11" id="KW-1185">Reference proteome</keyword>
<feature type="transmembrane region" description="Helical" evidence="8">
    <location>
        <begin position="169"/>
        <end position="195"/>
    </location>
</feature>
<evidence type="ECO:0000256" key="6">
    <source>
        <dbReference type="ARBA" id="ARBA00022777"/>
    </source>
</evidence>
<dbReference type="GO" id="GO:0005524">
    <property type="term" value="F:ATP binding"/>
    <property type="evidence" value="ECO:0007669"/>
    <property type="project" value="UniProtKB-KW"/>
</dbReference>
<keyword evidence="3" id="KW-0597">Phosphoprotein</keyword>
<sequence length="491" mass="52714">MRHRLRSAETFTMCCGVLVASFGAIDWLDWSIGTGLLVAGSRYTATAPLAALGFLVTGIALVAAVRRHYRTANLLAAALAVLVVLNVCLFAFGAAEWPAQALSFHAGGPEHAVMSWATSLCFSLAALSIRLFHARARRSVAVAAISASIGLIVVVISLLSILFDVGAIYSVPFFVGHALSSALAFLVSFAGLLMLRPARSWTAILLGRGAGSMMARWLFPFTILIPVVLCYAGYRAMAGDVLPDSVVVSIIAALSSFLLGASVLWSGHLVNEREARLAEMMRKMELYARDRDLLLREVNHRVKNNLAQVHAMLGLQARRVADPVARQGLIDMKGRIEALSTLHRILLAKDNPSTLCAQEYFTALCERIEEGLGARQRGIRIAVHSDRVQLQPDFAISTGMLLNELAGNAIKHAFAASGGGTVDVSFRVVEGDRCELSVEDDGSGLQPSAPRCPEDGLGTKIIQAIVAQLRGSMEVSHESGSRFSIRMPVGR</sequence>
<feature type="transmembrane region" description="Helical" evidence="8">
    <location>
        <begin position="7"/>
        <end position="25"/>
    </location>
</feature>
<dbReference type="InterPro" id="IPR003594">
    <property type="entry name" value="HATPase_dom"/>
</dbReference>
<comment type="caution">
    <text evidence="10">The sequence shown here is derived from an EMBL/GenBank/DDBJ whole genome shotgun (WGS) entry which is preliminary data.</text>
</comment>
<evidence type="ECO:0000256" key="2">
    <source>
        <dbReference type="ARBA" id="ARBA00012438"/>
    </source>
</evidence>
<keyword evidence="8" id="KW-0472">Membrane</keyword>
<keyword evidence="5" id="KW-0547">Nucleotide-binding</keyword>
<comment type="catalytic activity">
    <reaction evidence="1">
        <text>ATP + protein L-histidine = ADP + protein N-phospho-L-histidine.</text>
        <dbReference type="EC" id="2.7.13.3"/>
    </reaction>
</comment>
<feature type="transmembrane region" description="Helical" evidence="8">
    <location>
        <begin position="140"/>
        <end position="163"/>
    </location>
</feature>
<organism evidence="10 11">
    <name type="scientific">Jiella avicenniae</name>
    <dbReference type="NCBI Taxonomy" id="2907202"/>
    <lineage>
        <taxon>Bacteria</taxon>
        <taxon>Pseudomonadati</taxon>
        <taxon>Pseudomonadota</taxon>
        <taxon>Alphaproteobacteria</taxon>
        <taxon>Hyphomicrobiales</taxon>
        <taxon>Aurantimonadaceae</taxon>
        <taxon>Jiella</taxon>
    </lineage>
</organism>
<dbReference type="PANTHER" id="PTHR41523:SF8">
    <property type="entry name" value="ETHYLENE RESPONSE SENSOR PROTEIN"/>
    <property type="match status" value="1"/>
</dbReference>
<dbReference type="InterPro" id="IPR005467">
    <property type="entry name" value="His_kinase_dom"/>
</dbReference>
<evidence type="ECO:0000256" key="8">
    <source>
        <dbReference type="SAM" id="Phobius"/>
    </source>
</evidence>
<evidence type="ECO:0000259" key="9">
    <source>
        <dbReference type="PROSITE" id="PS50109"/>
    </source>
</evidence>
<keyword evidence="8" id="KW-1133">Transmembrane helix</keyword>
<dbReference type="PROSITE" id="PS50109">
    <property type="entry name" value="HIS_KIN"/>
    <property type="match status" value="1"/>
</dbReference>
<evidence type="ECO:0000256" key="3">
    <source>
        <dbReference type="ARBA" id="ARBA00022553"/>
    </source>
</evidence>
<evidence type="ECO:0000256" key="5">
    <source>
        <dbReference type="ARBA" id="ARBA00022741"/>
    </source>
</evidence>
<dbReference type="Pfam" id="PF02518">
    <property type="entry name" value="HATPase_c"/>
    <property type="match status" value="1"/>
</dbReference>
<keyword evidence="6 10" id="KW-0418">Kinase</keyword>
<evidence type="ECO:0000313" key="11">
    <source>
        <dbReference type="Proteomes" id="UP001139035"/>
    </source>
</evidence>
<dbReference type="Pfam" id="PF07568">
    <property type="entry name" value="HisKA_2"/>
    <property type="match status" value="1"/>
</dbReference>
<dbReference type="InterPro" id="IPR036890">
    <property type="entry name" value="HATPase_C_sf"/>
</dbReference>
<feature type="transmembrane region" description="Helical" evidence="8">
    <location>
        <begin position="113"/>
        <end position="133"/>
    </location>
</feature>
<dbReference type="RefSeq" id="WP_233721742.1">
    <property type="nucleotide sequence ID" value="NZ_JAJUWU010000027.1"/>
</dbReference>
<dbReference type="InterPro" id="IPR011495">
    <property type="entry name" value="Sig_transdc_His_kin_sub2_dim/P"/>
</dbReference>
<dbReference type="SMART" id="SM00387">
    <property type="entry name" value="HATPase_c"/>
    <property type="match status" value="1"/>
</dbReference>
<reference evidence="10" key="1">
    <citation type="submission" date="2022-01" db="EMBL/GenBank/DDBJ databases">
        <title>Jiella avicenniae sp. nov., a novel endophytic bacterium isolated from bark of Avicennia marina.</title>
        <authorList>
            <person name="Tuo L."/>
        </authorList>
    </citation>
    <scope>NUCLEOTIDE SEQUENCE</scope>
    <source>
        <strain evidence="10">CBK1P-4</strain>
    </source>
</reference>
<evidence type="ECO:0000256" key="7">
    <source>
        <dbReference type="ARBA" id="ARBA00022840"/>
    </source>
</evidence>
<evidence type="ECO:0000256" key="4">
    <source>
        <dbReference type="ARBA" id="ARBA00022679"/>
    </source>
</evidence>
<dbReference type="EMBL" id="JAJUWU010000027">
    <property type="protein sequence ID" value="MCE7030668.1"/>
    <property type="molecule type" value="Genomic_DNA"/>
</dbReference>
<proteinExistence type="predicted"/>
<feature type="transmembrane region" description="Helical" evidence="8">
    <location>
        <begin position="215"/>
        <end position="234"/>
    </location>
</feature>
<evidence type="ECO:0000256" key="1">
    <source>
        <dbReference type="ARBA" id="ARBA00000085"/>
    </source>
</evidence>
<dbReference type="Proteomes" id="UP001139035">
    <property type="component" value="Unassembled WGS sequence"/>
</dbReference>
<feature type="transmembrane region" description="Helical" evidence="8">
    <location>
        <begin position="72"/>
        <end position="93"/>
    </location>
</feature>
<feature type="transmembrane region" description="Helical" evidence="8">
    <location>
        <begin position="45"/>
        <end position="65"/>
    </location>
</feature>
<name>A0A9X1P539_9HYPH</name>
<protein>
    <recommendedName>
        <fullName evidence="2">histidine kinase</fullName>
        <ecNumber evidence="2">2.7.13.3</ecNumber>
    </recommendedName>
</protein>
<dbReference type="AlphaFoldDB" id="A0A9X1P539"/>
<evidence type="ECO:0000313" key="10">
    <source>
        <dbReference type="EMBL" id="MCE7030668.1"/>
    </source>
</evidence>
<dbReference type="PANTHER" id="PTHR41523">
    <property type="entry name" value="TWO-COMPONENT SYSTEM SENSOR PROTEIN"/>
    <property type="match status" value="1"/>
</dbReference>
<feature type="domain" description="Histidine kinase" evidence="9">
    <location>
        <begin position="297"/>
        <end position="491"/>
    </location>
</feature>
<keyword evidence="8" id="KW-0812">Transmembrane</keyword>